<proteinExistence type="predicted"/>
<protein>
    <submittedName>
        <fullName evidence="4">Membrane-bound metallopeptidase</fullName>
    </submittedName>
</protein>
<evidence type="ECO:0000256" key="2">
    <source>
        <dbReference type="SAM" id="MobiDB-lite"/>
    </source>
</evidence>
<evidence type="ECO:0000313" key="5">
    <source>
        <dbReference type="Proteomes" id="UP000006735"/>
    </source>
</evidence>
<organism evidence="4 5">
    <name type="scientific">Xanthomonas oryzae pv. oryzae (strain KACC10331 / KXO85)</name>
    <dbReference type="NCBI Taxonomy" id="291331"/>
    <lineage>
        <taxon>Bacteria</taxon>
        <taxon>Pseudomonadati</taxon>
        <taxon>Pseudomonadota</taxon>
        <taxon>Gammaproteobacteria</taxon>
        <taxon>Lysobacterales</taxon>
        <taxon>Lysobacteraceae</taxon>
        <taxon>Xanthomonas</taxon>
    </lineage>
</organism>
<sequence length="479" mass="52080">MQTRDSTKRRICGFMLNLARRRLSGVWRRSHHAWLQSRTCLKSLDLSLPPSPAPLPRLLPASVIGRGQMWLAACVLACTLLGSLGASAQSQRETERKLQQLRDELKTISADRRELEGKRGTAAQQLRQADEKVAKTARALNETEAAMRAQAQHLSTLQQERAQLQRGLQNQRAQLAALLRAADQVGRNAPLKVLLSQDTVGDATRMLADHRYVQNARAQRIHALTTQLHALTKVEQDIATRRQALDAARAQQKAQAATLQKDRSQQAATVAQLDDRYKQRAEREKAIGQDAKALEQLLANLRAAAAKAEAERRAAAKRAAAEAAAQARRGKTDRPDRPGKTPPKVVASAPAPKVGGLSWPVSGNLLARFNATLPDGHTSKGVLIGAPKGTTVTAVADGTVVFSDWMTGYGMILIVDHGNGYMSLYAHNDTLLRDAGASIKRGEAVAKVGSSGGQGVPALYFELRRNGQPVDPSSWLQRR</sequence>
<name>Q5GTY2_XANOR</name>
<dbReference type="Gene3D" id="6.10.250.3150">
    <property type="match status" value="1"/>
</dbReference>
<dbReference type="AlphaFoldDB" id="Q5GTY2"/>
<reference evidence="4 5" key="1">
    <citation type="journal article" date="2005" name="Nucleic Acids Res.">
        <title>The genome sequence of Xanthomonas oryzae pathovar oryzae KACC10331, the bacterial blight pathogen of rice.</title>
        <authorList>
            <person name="Lee B.M."/>
            <person name="Park Y.J."/>
            <person name="Park D.S."/>
            <person name="Kang H.W."/>
            <person name="Kim J.G."/>
            <person name="Song E.S."/>
            <person name="Park I.C."/>
            <person name="Yoon U.H."/>
            <person name="Hahn J.H."/>
            <person name="Koo B.S."/>
            <person name="Lee G.B."/>
            <person name="Kim H."/>
            <person name="Park H.S."/>
            <person name="Yoon K.O."/>
            <person name="Kim J.H."/>
            <person name="Jung C.H."/>
            <person name="Koh N.H."/>
            <person name="Seo J.S."/>
            <person name="Go S.J."/>
        </authorList>
    </citation>
    <scope>NUCLEOTIDE SEQUENCE [LARGE SCALE GENOMIC DNA]</scope>
    <source>
        <strain evidence="5">KACC10331 / KXO85</strain>
    </source>
</reference>
<feature type="region of interest" description="Disordered" evidence="2">
    <location>
        <begin position="317"/>
        <end position="353"/>
    </location>
</feature>
<dbReference type="STRING" id="291331.XOO4587"/>
<dbReference type="CDD" id="cd12797">
    <property type="entry name" value="M23_peptidase"/>
    <property type="match status" value="1"/>
</dbReference>
<evidence type="ECO:0000313" key="4">
    <source>
        <dbReference type="EMBL" id="AAW77841.1"/>
    </source>
</evidence>
<dbReference type="Pfam" id="PF01551">
    <property type="entry name" value="Peptidase_M23"/>
    <property type="match status" value="1"/>
</dbReference>
<dbReference type="GO" id="GO:0004222">
    <property type="term" value="F:metalloendopeptidase activity"/>
    <property type="evidence" value="ECO:0007669"/>
    <property type="project" value="TreeGrafter"/>
</dbReference>
<dbReference type="PANTHER" id="PTHR21666">
    <property type="entry name" value="PEPTIDASE-RELATED"/>
    <property type="match status" value="1"/>
</dbReference>
<dbReference type="InterPro" id="IPR050570">
    <property type="entry name" value="Cell_wall_metabolism_enzyme"/>
</dbReference>
<feature type="compositionally biased region" description="Basic and acidic residues" evidence="2">
    <location>
        <begin position="330"/>
        <end position="339"/>
    </location>
</feature>
<dbReference type="Gene3D" id="2.70.70.10">
    <property type="entry name" value="Glucose Permease (Domain IIA)"/>
    <property type="match status" value="1"/>
</dbReference>
<feature type="coiled-coil region" evidence="1">
    <location>
        <begin position="91"/>
        <end position="188"/>
    </location>
</feature>
<dbReference type="PANTHER" id="PTHR21666:SF270">
    <property type="entry name" value="MUREIN HYDROLASE ACTIVATOR ENVC"/>
    <property type="match status" value="1"/>
</dbReference>
<dbReference type="EMBL" id="AE013598">
    <property type="protein sequence ID" value="AAW77841.1"/>
    <property type="molecule type" value="Genomic_DNA"/>
</dbReference>
<dbReference type="SUPFAM" id="SSF51261">
    <property type="entry name" value="Duplicated hybrid motif"/>
    <property type="match status" value="1"/>
</dbReference>
<dbReference type="Proteomes" id="UP000006735">
    <property type="component" value="Chromosome"/>
</dbReference>
<dbReference type="FunFam" id="2.70.70.10:FF:000003">
    <property type="entry name" value="Murein hydrolase activator EnvC"/>
    <property type="match status" value="1"/>
</dbReference>
<feature type="compositionally biased region" description="Low complexity" evidence="2">
    <location>
        <begin position="317"/>
        <end position="327"/>
    </location>
</feature>
<keyword evidence="1" id="KW-0175">Coiled coil</keyword>
<gene>
    <name evidence="4" type="ordered locus">XOO4587</name>
</gene>
<evidence type="ECO:0000259" key="3">
    <source>
        <dbReference type="Pfam" id="PF01551"/>
    </source>
</evidence>
<dbReference type="KEGG" id="xoo:XOO4587"/>
<dbReference type="InterPro" id="IPR011055">
    <property type="entry name" value="Dup_hybrid_motif"/>
</dbReference>
<accession>Q5GTY2</accession>
<feature type="domain" description="M23ase beta-sheet core" evidence="3">
    <location>
        <begin position="379"/>
        <end position="472"/>
    </location>
</feature>
<keyword evidence="5" id="KW-1185">Reference proteome</keyword>
<evidence type="ECO:0000256" key="1">
    <source>
        <dbReference type="SAM" id="Coils"/>
    </source>
</evidence>
<dbReference type="InterPro" id="IPR016047">
    <property type="entry name" value="M23ase_b-sheet_dom"/>
</dbReference>
<dbReference type="HOGENOM" id="CLU_029425_4_0_6"/>
<feature type="compositionally biased region" description="Low complexity" evidence="2">
    <location>
        <begin position="342"/>
        <end position="353"/>
    </location>
</feature>